<sequence>MSSIAEQLAKAVAEHDGVLPLDAALVARDWLPAGRRLGLGEDQYDVGERGTICERWLGSTTHADNAVGPDDEGISYIRPASGAPISLAEAISADPAAILGQDYARSHGGLGRLAKIYDFAARIPFHIHPPKDQAAKVGRNSKDEAYYFPAGVEMGAHPETFFGLHPGIAASRRADLLLDQLTAWDSDDILQYARAYKQMPEDGFFLPSGVLHAPGTALTIELQEDSDTLAMFQALNAGKIISKDLLYKDVSETDREERGEAALLDWLDWDANGDPYFYENRHIPPAVFHESESGSEAWIFYGSTKFSGKRLVVRPGQTYTCREHGVFNLLVWRGEGRIGGQQVLGNTPGSDELLVVHDRAIQDLEYTNTGTTDMTIIKFFGPDINPDAPIH</sequence>
<accession>A0ABS9U6Q3</accession>
<dbReference type="InterPro" id="IPR011051">
    <property type="entry name" value="RmlC_Cupin_sf"/>
</dbReference>
<dbReference type="RefSeq" id="WP_241056545.1">
    <property type="nucleotide sequence ID" value="NZ_JAKZBV010000002.1"/>
</dbReference>
<name>A0ABS9U6Q3_9MICC</name>
<dbReference type="SUPFAM" id="SSF51182">
    <property type="entry name" value="RmlC-like cupins"/>
    <property type="match status" value="1"/>
</dbReference>
<gene>
    <name evidence="1" type="ORF">L0M17_20835</name>
</gene>
<proteinExistence type="predicted"/>
<protein>
    <recommendedName>
        <fullName evidence="3">Mannose-6-phosphate isomerase</fullName>
    </recommendedName>
</protein>
<dbReference type="EMBL" id="JAKZBV010000002">
    <property type="protein sequence ID" value="MCH6472378.1"/>
    <property type="molecule type" value="Genomic_DNA"/>
</dbReference>
<organism evidence="1 2">
    <name type="scientific">Sinomonas terrae</name>
    <dbReference type="NCBI Taxonomy" id="2908838"/>
    <lineage>
        <taxon>Bacteria</taxon>
        <taxon>Bacillati</taxon>
        <taxon>Actinomycetota</taxon>
        <taxon>Actinomycetes</taxon>
        <taxon>Micrococcales</taxon>
        <taxon>Micrococcaceae</taxon>
        <taxon>Sinomonas</taxon>
    </lineage>
</organism>
<dbReference type="Proteomes" id="UP001202922">
    <property type="component" value="Unassembled WGS sequence"/>
</dbReference>
<dbReference type="Gene3D" id="2.60.120.10">
    <property type="entry name" value="Jelly Rolls"/>
    <property type="match status" value="1"/>
</dbReference>
<comment type="caution">
    <text evidence="1">The sequence shown here is derived from an EMBL/GenBank/DDBJ whole genome shotgun (WGS) entry which is preliminary data.</text>
</comment>
<keyword evidence="2" id="KW-1185">Reference proteome</keyword>
<reference evidence="1 2" key="1">
    <citation type="submission" date="2022-03" db="EMBL/GenBank/DDBJ databases">
        <title>Sinomonas sp. isolated from a soil.</title>
        <authorList>
            <person name="Han J."/>
            <person name="Kim D.-U."/>
        </authorList>
    </citation>
    <scope>NUCLEOTIDE SEQUENCE [LARGE SCALE GENOMIC DNA]</scope>
    <source>
        <strain evidence="1 2">5-5</strain>
    </source>
</reference>
<dbReference type="InterPro" id="IPR014710">
    <property type="entry name" value="RmlC-like_jellyroll"/>
</dbReference>
<evidence type="ECO:0000313" key="1">
    <source>
        <dbReference type="EMBL" id="MCH6472378.1"/>
    </source>
</evidence>
<evidence type="ECO:0008006" key="3">
    <source>
        <dbReference type="Google" id="ProtNLM"/>
    </source>
</evidence>
<evidence type="ECO:0000313" key="2">
    <source>
        <dbReference type="Proteomes" id="UP001202922"/>
    </source>
</evidence>